<dbReference type="Proteomes" id="UP000656319">
    <property type="component" value="Unassembled WGS sequence"/>
</dbReference>
<protein>
    <submittedName>
        <fullName evidence="1">Uncharacterized protein</fullName>
    </submittedName>
</protein>
<comment type="caution">
    <text evidence="1">The sequence shown here is derived from an EMBL/GenBank/DDBJ whole genome shotgun (WGS) entry which is preliminary data.</text>
</comment>
<keyword evidence="2" id="KW-1185">Reference proteome</keyword>
<organism evidence="1 2">
    <name type="scientific">Paraburkholderia hiiakae</name>
    <dbReference type="NCBI Taxonomy" id="1081782"/>
    <lineage>
        <taxon>Bacteria</taxon>
        <taxon>Pseudomonadati</taxon>
        <taxon>Pseudomonadota</taxon>
        <taxon>Betaproteobacteria</taxon>
        <taxon>Burkholderiales</taxon>
        <taxon>Burkholderiaceae</taxon>
        <taxon>Paraburkholderia</taxon>
    </lineage>
</organism>
<name>A0ABM8NPF1_9BURK</name>
<sequence>MPHRPPLTAERLAQIWDDHPEPVVLELLWEIHRLRATISRANQIRNFLGANGHGAVPSSVWGCFMQELDAEPCLTDKPTQRQQAVVDKILNRPRES</sequence>
<accession>A0ABM8NPF1</accession>
<evidence type="ECO:0000313" key="1">
    <source>
        <dbReference type="EMBL" id="CAD6536534.1"/>
    </source>
</evidence>
<evidence type="ECO:0000313" key="2">
    <source>
        <dbReference type="Proteomes" id="UP000656319"/>
    </source>
</evidence>
<dbReference type="EMBL" id="CAJHCQ010000007">
    <property type="protein sequence ID" value="CAD6536534.1"/>
    <property type="molecule type" value="Genomic_DNA"/>
</dbReference>
<proteinExistence type="predicted"/>
<gene>
    <name evidence="1" type="ORF">LMG27952_03162</name>
</gene>
<reference evidence="1 2" key="1">
    <citation type="submission" date="2020-10" db="EMBL/GenBank/DDBJ databases">
        <authorList>
            <person name="Peeters C."/>
        </authorList>
    </citation>
    <scope>NUCLEOTIDE SEQUENCE [LARGE SCALE GENOMIC DNA]</scope>
    <source>
        <strain evidence="1 2">LMG 27952</strain>
    </source>
</reference>